<gene>
    <name evidence="1" type="ORF">RHMOL_Rhmol11G0036100</name>
</gene>
<sequence>MLVWISKTTHNESQTSIPGSNPGLPHEEDEEIPTGLQSIGNNDGAVPITQKKLSVKVFKAKSGYLKGLGMRPSSTVRSTIVGSVNNNEYVTHLEKKVDGQDELIQEQGEKIQAQAEGIEAANATIAKLVEAKEQQGRALTSVLEYLKNQGYT</sequence>
<reference evidence="1" key="1">
    <citation type="submission" date="2022-02" db="EMBL/GenBank/DDBJ databases">
        <title>Plant Genome Project.</title>
        <authorList>
            <person name="Zhang R.-G."/>
        </authorList>
    </citation>
    <scope>NUCLEOTIDE SEQUENCE</scope>
    <source>
        <strain evidence="1">AT1</strain>
    </source>
</reference>
<evidence type="ECO:0000313" key="1">
    <source>
        <dbReference type="EMBL" id="KAI8530183.1"/>
    </source>
</evidence>
<evidence type="ECO:0000313" key="2">
    <source>
        <dbReference type="Proteomes" id="UP001062846"/>
    </source>
</evidence>
<organism evidence="1 2">
    <name type="scientific">Rhododendron molle</name>
    <name type="common">Chinese azalea</name>
    <name type="synonym">Azalea mollis</name>
    <dbReference type="NCBI Taxonomy" id="49168"/>
    <lineage>
        <taxon>Eukaryota</taxon>
        <taxon>Viridiplantae</taxon>
        <taxon>Streptophyta</taxon>
        <taxon>Embryophyta</taxon>
        <taxon>Tracheophyta</taxon>
        <taxon>Spermatophyta</taxon>
        <taxon>Magnoliopsida</taxon>
        <taxon>eudicotyledons</taxon>
        <taxon>Gunneridae</taxon>
        <taxon>Pentapetalae</taxon>
        <taxon>asterids</taxon>
        <taxon>Ericales</taxon>
        <taxon>Ericaceae</taxon>
        <taxon>Ericoideae</taxon>
        <taxon>Rhodoreae</taxon>
        <taxon>Rhododendron</taxon>
    </lineage>
</organism>
<keyword evidence="2" id="KW-1185">Reference proteome</keyword>
<protein>
    <submittedName>
        <fullName evidence="1">Uncharacterized protein</fullName>
    </submittedName>
</protein>
<dbReference type="EMBL" id="CM046398">
    <property type="protein sequence ID" value="KAI8530183.1"/>
    <property type="molecule type" value="Genomic_DNA"/>
</dbReference>
<accession>A0ACC0LPT5</accession>
<name>A0ACC0LPT5_RHOML</name>
<comment type="caution">
    <text evidence="1">The sequence shown here is derived from an EMBL/GenBank/DDBJ whole genome shotgun (WGS) entry which is preliminary data.</text>
</comment>
<proteinExistence type="predicted"/>
<dbReference type="Proteomes" id="UP001062846">
    <property type="component" value="Chromosome 11"/>
</dbReference>